<dbReference type="AlphaFoldDB" id="A0A1C0AHB6"/>
<dbReference type="Gene3D" id="2.30.30.40">
    <property type="entry name" value="SH3 Domains"/>
    <property type="match status" value="3"/>
</dbReference>
<keyword evidence="3" id="KW-1185">Reference proteome</keyword>
<evidence type="ECO:0000313" key="2">
    <source>
        <dbReference type="EMBL" id="OCL31415.1"/>
    </source>
</evidence>
<feature type="domain" description="SH3b" evidence="1">
    <location>
        <begin position="115"/>
        <end position="178"/>
    </location>
</feature>
<feature type="domain" description="SH3b" evidence="1">
    <location>
        <begin position="35"/>
        <end position="98"/>
    </location>
</feature>
<dbReference type="InterPro" id="IPR058593">
    <property type="entry name" value="ARB_07466-like_C"/>
</dbReference>
<accession>A0A1C0AHB6</accession>
<dbReference type="InterPro" id="IPR003646">
    <property type="entry name" value="SH3-like_bac-type"/>
</dbReference>
<evidence type="ECO:0000313" key="3">
    <source>
        <dbReference type="Proteomes" id="UP000093501"/>
    </source>
</evidence>
<dbReference type="RefSeq" id="WP_068752651.1">
    <property type="nucleotide sequence ID" value="NZ_MBQD01000026.1"/>
</dbReference>
<gene>
    <name evidence="2" type="ORF">BCR15_09635</name>
</gene>
<dbReference type="PROSITE" id="PS51781">
    <property type="entry name" value="SH3B"/>
    <property type="match status" value="2"/>
</dbReference>
<dbReference type="SMART" id="SM00287">
    <property type="entry name" value="SH3b"/>
    <property type="match status" value="3"/>
</dbReference>
<reference evidence="3" key="1">
    <citation type="submission" date="2016-07" db="EMBL/GenBank/DDBJ databases">
        <authorList>
            <person name="Florea S."/>
            <person name="Webb J.S."/>
            <person name="Jaromczyk J."/>
            <person name="Schardl C.L."/>
        </authorList>
    </citation>
    <scope>NUCLEOTIDE SEQUENCE [LARGE SCALE GENOMIC DNA]</scope>
    <source>
        <strain evidence="3">IPBSL-7</strain>
    </source>
</reference>
<dbReference type="EMBL" id="MBQD01000026">
    <property type="protein sequence ID" value="OCL31415.1"/>
    <property type="molecule type" value="Genomic_DNA"/>
</dbReference>
<organism evidence="2 3">
    <name type="scientific">Tessaracoccus lapidicaptus</name>
    <dbReference type="NCBI Taxonomy" id="1427523"/>
    <lineage>
        <taxon>Bacteria</taxon>
        <taxon>Bacillati</taxon>
        <taxon>Actinomycetota</taxon>
        <taxon>Actinomycetes</taxon>
        <taxon>Propionibacteriales</taxon>
        <taxon>Propionibacteriaceae</taxon>
        <taxon>Tessaracoccus</taxon>
    </lineage>
</organism>
<dbReference type="InterPro" id="IPR052354">
    <property type="entry name" value="Cell_Wall_Dynamics_Protein"/>
</dbReference>
<protein>
    <recommendedName>
        <fullName evidence="1">SH3b domain-containing protein</fullName>
    </recommendedName>
</protein>
<dbReference type="PANTHER" id="PTHR34408">
    <property type="entry name" value="FAMILY PROTEIN, PUTATIVE-RELATED"/>
    <property type="match status" value="1"/>
</dbReference>
<dbReference type="PANTHER" id="PTHR34408:SF1">
    <property type="entry name" value="GLYCOSYL HYDROLASE FAMILY 19 DOMAIN-CONTAINING PROTEIN HI_1415"/>
    <property type="match status" value="1"/>
</dbReference>
<name>A0A1C0AHB6_9ACTN</name>
<dbReference type="Proteomes" id="UP000093501">
    <property type="component" value="Unassembled WGS sequence"/>
</dbReference>
<dbReference type="Pfam" id="PF26571">
    <property type="entry name" value="VldE"/>
    <property type="match status" value="1"/>
</dbReference>
<proteinExistence type="predicted"/>
<dbReference type="Pfam" id="PF08239">
    <property type="entry name" value="SH3_3"/>
    <property type="match status" value="2"/>
</dbReference>
<evidence type="ECO:0000259" key="1">
    <source>
        <dbReference type="PROSITE" id="PS51781"/>
    </source>
</evidence>
<sequence>MRTALKGLRGLASAAGIAVLVQGLGTLALGPLADAQLGDVTATTAVNIRTAPSTSGSKLGLLYRGQSLPSLGSANGWTKVTYNGRTAYIASAYLKGGTAAAGPSSETTNGTSQGTTGAVYTTANLNLRTGPSTSDRIGVVVQRATALQLTGKVSGTWAQVTYKGVTYWAATRYLSATAAQASSELPKVTGKARATTALMIRTTNTTSFVNLGDVPRGTILDVTGVVTNGVAQIVYNGAVRWVNARYLVAVDAATPAPTVPATPATTTRYATTVLNIWTASSGTSFVGEIPKGTEIQVTGVVENGRAQAVVNGAVRWFTARYVSATKPADGTASAGSGTTLNRGYSSGLDQTNANVQAITRDIWNRYPAIKTMYGWRRDVTPDHPAGRAVDVMIPSYSSNQALGWEIANYYRAHAKEYNINYIIFAQKIWSVARDSEGWRLMADRGSDNANHYNHVHINTYG</sequence>
<comment type="caution">
    <text evidence="2">The sequence shown here is derived from an EMBL/GenBank/DDBJ whole genome shotgun (WGS) entry which is preliminary data.</text>
</comment>